<evidence type="ECO:0000313" key="10">
    <source>
        <dbReference type="EMBL" id="OSM01460.1"/>
    </source>
</evidence>
<dbReference type="PROSITE" id="PS00152">
    <property type="entry name" value="ATPASE_ALPHA_BETA"/>
    <property type="match status" value="1"/>
</dbReference>
<dbReference type="InterPro" id="IPR040627">
    <property type="entry name" value="T3SS_ATPase_C"/>
</dbReference>
<keyword evidence="7" id="KW-1278">Translocase</keyword>
<dbReference type="InterPro" id="IPR020003">
    <property type="entry name" value="ATPase_a/bsu_AS"/>
</dbReference>
<dbReference type="GO" id="GO:0030257">
    <property type="term" value="C:type III protein secretion system complex"/>
    <property type="evidence" value="ECO:0007669"/>
    <property type="project" value="InterPro"/>
</dbReference>
<organism evidence="10 11">
    <name type="scientific">Magnetofaba australis IT-1</name>
    <dbReference type="NCBI Taxonomy" id="1434232"/>
    <lineage>
        <taxon>Bacteria</taxon>
        <taxon>Pseudomonadati</taxon>
        <taxon>Pseudomonadota</taxon>
        <taxon>Magnetococcia</taxon>
        <taxon>Magnetococcales</taxon>
        <taxon>Magnetococcaceae</taxon>
        <taxon>Magnetofaba</taxon>
    </lineage>
</organism>
<dbReference type="GO" id="GO:0005524">
    <property type="term" value="F:ATP binding"/>
    <property type="evidence" value="ECO:0007669"/>
    <property type="project" value="UniProtKB-KW"/>
</dbReference>
<keyword evidence="10" id="KW-0966">Cell projection</keyword>
<evidence type="ECO:0000256" key="1">
    <source>
        <dbReference type="ARBA" id="ARBA00004496"/>
    </source>
</evidence>
<sequence length="428" mass="46261">MARESLGPHRLGWVNQVVGLLIEGRGPAVSIGEMCHVIPEHGQPIKAEVVGFRDQATLLMPLGPLKGVYPGARIVSLGQAEKVEVDNALLGRVIGPMGEPLDGRAMPHLEHRVPLHAEPINPMQRKKIVEPLDLGVRAVNGLLTVGRGQRVGIFAGSGVGKSTLLGMMARYTEADINVIALIGERGREVVEFLERDLGPEGMKKSICVVATSDQPPLLRLRAAFMATSIAEFFRHQGKNVLLLMDSVTRFAMAQREVGLATGEPPTSRGYPPSTFMLLPRLLERAGRDEGPGSITGLYTVLMEGDDIQDPIVDAVRGILDGHILLSRDLAAANHYPPIDILGSLSRLMEDLAERGHKSSAGQLREILATYAKAEDMVNIGAYASGSNPKIDRALQFIDAARDYLKQPIDEQATLPQSVERLVALLPPV</sequence>
<evidence type="ECO:0000256" key="2">
    <source>
        <dbReference type="ARBA" id="ARBA00022448"/>
    </source>
</evidence>
<keyword evidence="11" id="KW-1185">Reference proteome</keyword>
<dbReference type="CDD" id="cd01136">
    <property type="entry name" value="ATPase_flagellum-secretory_path_III"/>
    <property type="match status" value="1"/>
</dbReference>
<evidence type="ECO:0000256" key="6">
    <source>
        <dbReference type="ARBA" id="ARBA00022927"/>
    </source>
</evidence>
<gene>
    <name evidence="10" type="ORF">MAIT1_01427</name>
</gene>
<dbReference type="Gene3D" id="3.40.50.12240">
    <property type="match status" value="1"/>
</dbReference>
<keyword evidence="10" id="KW-0969">Cilium</keyword>
<dbReference type="GO" id="GO:0008564">
    <property type="term" value="F:protein-exporting ATPase activity"/>
    <property type="evidence" value="ECO:0007669"/>
    <property type="project" value="UniProtKB-EC"/>
</dbReference>
<evidence type="ECO:0000256" key="8">
    <source>
        <dbReference type="ARBA" id="ARBA00034006"/>
    </source>
</evidence>
<keyword evidence="6" id="KW-0653">Protein transport</keyword>
<comment type="subcellular location">
    <subcellularLocation>
        <location evidence="1">Cytoplasm</location>
    </subcellularLocation>
</comment>
<dbReference type="GO" id="GO:0016887">
    <property type="term" value="F:ATP hydrolysis activity"/>
    <property type="evidence" value="ECO:0007669"/>
    <property type="project" value="InterPro"/>
</dbReference>
<name>A0A1Y2K0B0_9PROT</name>
<dbReference type="InterPro" id="IPR000194">
    <property type="entry name" value="ATPase_F1/V1/A1_a/bsu_nucl-bd"/>
</dbReference>
<protein>
    <submittedName>
        <fullName evidence="10">Putative flagellar protein export ATPase FliI</fullName>
    </submittedName>
</protein>
<dbReference type="Pfam" id="PF02874">
    <property type="entry name" value="ATP-synt_ab_N"/>
    <property type="match status" value="1"/>
</dbReference>
<dbReference type="PANTHER" id="PTHR15184:SF9">
    <property type="entry name" value="SPI-1 TYPE 3 SECRETION SYSTEM ATPASE"/>
    <property type="match status" value="1"/>
</dbReference>
<keyword evidence="4" id="KW-0547">Nucleotide-binding</keyword>
<dbReference type="Pfam" id="PF00006">
    <property type="entry name" value="ATP-synt_ab"/>
    <property type="match status" value="1"/>
</dbReference>
<evidence type="ECO:0000313" key="11">
    <source>
        <dbReference type="Proteomes" id="UP000194003"/>
    </source>
</evidence>
<comment type="catalytic activity">
    <reaction evidence="8">
        <text>ATP + H2O + cellular proteinSide 1 = ADP + phosphate + cellular proteinSide 2.</text>
        <dbReference type="EC" id="7.4.2.8"/>
    </reaction>
</comment>
<keyword evidence="5" id="KW-0067">ATP-binding</keyword>
<proteinExistence type="predicted"/>
<dbReference type="Pfam" id="PF18269">
    <property type="entry name" value="T3SS_ATPase_C"/>
    <property type="match status" value="1"/>
</dbReference>
<evidence type="ECO:0000256" key="5">
    <source>
        <dbReference type="ARBA" id="ARBA00022840"/>
    </source>
</evidence>
<keyword evidence="10" id="KW-0282">Flagellum</keyword>
<dbReference type="GO" id="GO:0046933">
    <property type="term" value="F:proton-transporting ATP synthase activity, rotational mechanism"/>
    <property type="evidence" value="ECO:0007669"/>
    <property type="project" value="TreeGrafter"/>
</dbReference>
<dbReference type="InterPro" id="IPR004100">
    <property type="entry name" value="ATPase_F1/V1/A1_a/bsu_N"/>
</dbReference>
<dbReference type="EMBL" id="LVJN01000020">
    <property type="protein sequence ID" value="OSM01460.1"/>
    <property type="molecule type" value="Genomic_DNA"/>
</dbReference>
<comment type="caution">
    <text evidence="10">The sequence shown here is derived from an EMBL/GenBank/DDBJ whole genome shotgun (WGS) entry which is preliminary data.</text>
</comment>
<keyword evidence="2" id="KW-0813">Transport</keyword>
<dbReference type="InterPro" id="IPR027417">
    <property type="entry name" value="P-loop_NTPase"/>
</dbReference>
<accession>A0A1Y2K0B0</accession>
<feature type="domain" description="AAA+ ATPase" evidence="9">
    <location>
        <begin position="147"/>
        <end position="329"/>
    </location>
</feature>
<dbReference type="AlphaFoldDB" id="A0A1Y2K0B0"/>
<dbReference type="GO" id="GO:0005737">
    <property type="term" value="C:cytoplasm"/>
    <property type="evidence" value="ECO:0007669"/>
    <property type="project" value="UniProtKB-SubCell"/>
</dbReference>
<evidence type="ECO:0000259" key="9">
    <source>
        <dbReference type="SMART" id="SM00382"/>
    </source>
</evidence>
<dbReference type="SUPFAM" id="SSF52540">
    <property type="entry name" value="P-loop containing nucleoside triphosphate hydrolases"/>
    <property type="match status" value="1"/>
</dbReference>
<evidence type="ECO:0000256" key="7">
    <source>
        <dbReference type="ARBA" id="ARBA00022967"/>
    </source>
</evidence>
<evidence type="ECO:0000256" key="4">
    <source>
        <dbReference type="ARBA" id="ARBA00022741"/>
    </source>
</evidence>
<dbReference type="InterPro" id="IPR005714">
    <property type="entry name" value="ATPase_T3SS_FliI/YscN"/>
</dbReference>
<dbReference type="CDD" id="cd18117">
    <property type="entry name" value="ATP-synt_flagellum-secretory_path_III_N"/>
    <property type="match status" value="1"/>
</dbReference>
<dbReference type="STRING" id="1434232.MAIT1_01427"/>
<evidence type="ECO:0000256" key="3">
    <source>
        <dbReference type="ARBA" id="ARBA00022490"/>
    </source>
</evidence>
<dbReference type="PANTHER" id="PTHR15184">
    <property type="entry name" value="ATP SYNTHASE"/>
    <property type="match status" value="1"/>
</dbReference>
<dbReference type="InterPro" id="IPR050053">
    <property type="entry name" value="ATPase_alpha/beta_chains"/>
</dbReference>
<dbReference type="FunFam" id="3.40.50.12240:FF:000002">
    <property type="entry name" value="Flagellum-specific ATP synthase FliI"/>
    <property type="match status" value="1"/>
</dbReference>
<dbReference type="SMART" id="SM00382">
    <property type="entry name" value="AAA"/>
    <property type="match status" value="1"/>
</dbReference>
<dbReference type="Proteomes" id="UP000194003">
    <property type="component" value="Unassembled WGS sequence"/>
</dbReference>
<reference evidence="10 11" key="1">
    <citation type="journal article" date="2016" name="BMC Genomics">
        <title>Combined genomic and structural analyses of a cultured magnetotactic bacterium reveals its niche adaptation to a dynamic environment.</title>
        <authorList>
            <person name="Araujo A.C."/>
            <person name="Morillo V."/>
            <person name="Cypriano J."/>
            <person name="Teixeira L.C."/>
            <person name="Leao P."/>
            <person name="Lyra S."/>
            <person name="Almeida L.G."/>
            <person name="Bazylinski D.A."/>
            <person name="Vasconcellos A.T."/>
            <person name="Abreu F."/>
            <person name="Lins U."/>
        </authorList>
    </citation>
    <scope>NUCLEOTIDE SEQUENCE [LARGE SCALE GENOMIC DNA]</scope>
    <source>
        <strain evidence="10 11">IT-1</strain>
    </source>
</reference>
<dbReference type="InterPro" id="IPR003593">
    <property type="entry name" value="AAA+_ATPase"/>
</dbReference>
<keyword evidence="3" id="KW-0963">Cytoplasm</keyword>
<dbReference type="GO" id="GO:0030254">
    <property type="term" value="P:protein secretion by the type III secretion system"/>
    <property type="evidence" value="ECO:0007669"/>
    <property type="project" value="InterPro"/>
</dbReference>
<dbReference type="NCBIfam" id="TIGR01026">
    <property type="entry name" value="fliI_yscN"/>
    <property type="match status" value="1"/>
</dbReference>